<keyword evidence="1" id="KW-0472">Membrane</keyword>
<keyword evidence="1" id="KW-1133">Transmembrane helix</keyword>
<feature type="transmembrane region" description="Helical" evidence="1">
    <location>
        <begin position="73"/>
        <end position="92"/>
    </location>
</feature>
<keyword evidence="2" id="KW-1185">Reference proteome</keyword>
<evidence type="ECO:0000256" key="1">
    <source>
        <dbReference type="SAM" id="Phobius"/>
    </source>
</evidence>
<dbReference type="Proteomes" id="UP000095287">
    <property type="component" value="Unplaced"/>
</dbReference>
<name>A0A1I7XZP3_9BILA</name>
<dbReference type="AlphaFoldDB" id="A0A1I7XZP3"/>
<protein>
    <submittedName>
        <fullName evidence="3">RIC3 domain-containing protein</fullName>
    </submittedName>
</protein>
<evidence type="ECO:0000313" key="3">
    <source>
        <dbReference type="WBParaSite" id="L893_g11155.t1"/>
    </source>
</evidence>
<keyword evidence="1" id="KW-0812">Transmembrane</keyword>
<reference evidence="3" key="1">
    <citation type="submission" date="2016-11" db="UniProtKB">
        <authorList>
            <consortium name="WormBaseParasite"/>
        </authorList>
    </citation>
    <scope>IDENTIFICATION</scope>
</reference>
<sequence>MATFTKALVTATKPATSATVLLRNFYGLALAIPHAPVPLAISTPQLSRDFQYFNFTTGTGAQTVQKTKKRSSFIDLAIWLALVAQVVFYVGFARPQQKKQQMTESGFTEKL</sequence>
<evidence type="ECO:0000313" key="2">
    <source>
        <dbReference type="Proteomes" id="UP000095287"/>
    </source>
</evidence>
<organism evidence="2 3">
    <name type="scientific">Steinernema glaseri</name>
    <dbReference type="NCBI Taxonomy" id="37863"/>
    <lineage>
        <taxon>Eukaryota</taxon>
        <taxon>Metazoa</taxon>
        <taxon>Ecdysozoa</taxon>
        <taxon>Nematoda</taxon>
        <taxon>Chromadorea</taxon>
        <taxon>Rhabditida</taxon>
        <taxon>Tylenchina</taxon>
        <taxon>Panagrolaimomorpha</taxon>
        <taxon>Strongyloidoidea</taxon>
        <taxon>Steinernematidae</taxon>
        <taxon>Steinernema</taxon>
    </lineage>
</organism>
<proteinExistence type="predicted"/>
<accession>A0A1I7XZP3</accession>
<dbReference type="WBParaSite" id="L893_g11155.t1">
    <property type="protein sequence ID" value="L893_g11155.t1"/>
    <property type="gene ID" value="L893_g11155"/>
</dbReference>